<comment type="caution">
    <text evidence="1">The sequence shown here is derived from an EMBL/GenBank/DDBJ whole genome shotgun (WGS) entry which is preliminary data.</text>
</comment>
<accession>A0A645G9Y6</accession>
<sequence length="146" mass="15785">MVFLVIVAPLLSSGGSSGGVSKSTVAREPLAAGAVQETDYYTDEPGWISSKSTLLSGMKEFYEKTGVQPYLYIANSVDGTTTPTTSQLTAYAKQLYSEKFTDQGHFLLVFCDDGKGSFNAGYWMGDQARAVLDDEALDIFAGYMKK</sequence>
<organism evidence="1">
    <name type="scientific">bioreactor metagenome</name>
    <dbReference type="NCBI Taxonomy" id="1076179"/>
    <lineage>
        <taxon>unclassified sequences</taxon>
        <taxon>metagenomes</taxon>
        <taxon>ecological metagenomes</taxon>
    </lineage>
</organism>
<dbReference type="EMBL" id="VSSQ01072312">
    <property type="protein sequence ID" value="MPN23717.1"/>
    <property type="molecule type" value="Genomic_DNA"/>
</dbReference>
<dbReference type="Gene3D" id="3.10.310.50">
    <property type="match status" value="1"/>
</dbReference>
<gene>
    <name evidence="1" type="ORF">SDC9_171110</name>
</gene>
<evidence type="ECO:0008006" key="2">
    <source>
        <dbReference type="Google" id="ProtNLM"/>
    </source>
</evidence>
<name>A0A645G9Y6_9ZZZZ</name>
<proteinExistence type="predicted"/>
<protein>
    <recommendedName>
        <fullName evidence="2">TPM domain-containing protein</fullName>
    </recommendedName>
</protein>
<evidence type="ECO:0000313" key="1">
    <source>
        <dbReference type="EMBL" id="MPN23717.1"/>
    </source>
</evidence>
<reference evidence="1" key="1">
    <citation type="submission" date="2019-08" db="EMBL/GenBank/DDBJ databases">
        <authorList>
            <person name="Kucharzyk K."/>
            <person name="Murdoch R.W."/>
            <person name="Higgins S."/>
            <person name="Loffler F."/>
        </authorList>
    </citation>
    <scope>NUCLEOTIDE SEQUENCE</scope>
</reference>
<dbReference type="AlphaFoldDB" id="A0A645G9Y6"/>